<dbReference type="Proteomes" id="UP000821865">
    <property type="component" value="Chromosome 1"/>
</dbReference>
<name>A0ACB8DTP6_DERSI</name>
<reference evidence="1" key="1">
    <citation type="submission" date="2020-05" db="EMBL/GenBank/DDBJ databases">
        <title>Large-scale comparative analyses of tick genomes elucidate their genetic diversity and vector capacities.</title>
        <authorList>
            <person name="Jia N."/>
            <person name="Wang J."/>
            <person name="Shi W."/>
            <person name="Du L."/>
            <person name="Sun Y."/>
            <person name="Zhan W."/>
            <person name="Jiang J."/>
            <person name="Wang Q."/>
            <person name="Zhang B."/>
            <person name="Ji P."/>
            <person name="Sakyi L.B."/>
            <person name="Cui X."/>
            <person name="Yuan T."/>
            <person name="Jiang B."/>
            <person name="Yang W."/>
            <person name="Lam T.T.-Y."/>
            <person name="Chang Q."/>
            <person name="Ding S."/>
            <person name="Wang X."/>
            <person name="Zhu J."/>
            <person name="Ruan X."/>
            <person name="Zhao L."/>
            <person name="Wei J."/>
            <person name="Que T."/>
            <person name="Du C."/>
            <person name="Cheng J."/>
            <person name="Dai P."/>
            <person name="Han X."/>
            <person name="Huang E."/>
            <person name="Gao Y."/>
            <person name="Liu J."/>
            <person name="Shao H."/>
            <person name="Ye R."/>
            <person name="Li L."/>
            <person name="Wei W."/>
            <person name="Wang X."/>
            <person name="Wang C."/>
            <person name="Yang T."/>
            <person name="Huo Q."/>
            <person name="Li W."/>
            <person name="Guo W."/>
            <person name="Chen H."/>
            <person name="Zhou L."/>
            <person name="Ni X."/>
            <person name="Tian J."/>
            <person name="Zhou Y."/>
            <person name="Sheng Y."/>
            <person name="Liu T."/>
            <person name="Pan Y."/>
            <person name="Xia L."/>
            <person name="Li J."/>
            <person name="Zhao F."/>
            <person name="Cao W."/>
        </authorList>
    </citation>
    <scope>NUCLEOTIDE SEQUENCE</scope>
    <source>
        <strain evidence="1">Dsil-2018</strain>
    </source>
</reference>
<evidence type="ECO:0000313" key="1">
    <source>
        <dbReference type="EMBL" id="KAH7977850.1"/>
    </source>
</evidence>
<accession>A0ACB8DTP6</accession>
<sequence length="97" mass="10844">MRCWRTSKLPGLTAVLLPTQLTLTMVLGIEALAPFVGMAPVAAAALEHLLWVKMSMNPLIKSGIKRTRRQVQTKIDNLTQRYRKESRERTKGSSPSP</sequence>
<dbReference type="EMBL" id="CM023470">
    <property type="protein sequence ID" value="KAH7977850.1"/>
    <property type="molecule type" value="Genomic_DNA"/>
</dbReference>
<proteinExistence type="predicted"/>
<organism evidence="1 2">
    <name type="scientific">Dermacentor silvarum</name>
    <name type="common">Tick</name>
    <dbReference type="NCBI Taxonomy" id="543639"/>
    <lineage>
        <taxon>Eukaryota</taxon>
        <taxon>Metazoa</taxon>
        <taxon>Ecdysozoa</taxon>
        <taxon>Arthropoda</taxon>
        <taxon>Chelicerata</taxon>
        <taxon>Arachnida</taxon>
        <taxon>Acari</taxon>
        <taxon>Parasitiformes</taxon>
        <taxon>Ixodida</taxon>
        <taxon>Ixodoidea</taxon>
        <taxon>Ixodidae</taxon>
        <taxon>Rhipicephalinae</taxon>
        <taxon>Dermacentor</taxon>
    </lineage>
</organism>
<evidence type="ECO:0000313" key="2">
    <source>
        <dbReference type="Proteomes" id="UP000821865"/>
    </source>
</evidence>
<gene>
    <name evidence="1" type="ORF">HPB49_003758</name>
</gene>
<keyword evidence="2" id="KW-1185">Reference proteome</keyword>
<comment type="caution">
    <text evidence="1">The sequence shown here is derived from an EMBL/GenBank/DDBJ whole genome shotgun (WGS) entry which is preliminary data.</text>
</comment>
<protein>
    <submittedName>
        <fullName evidence="1">Uncharacterized protein</fullName>
    </submittedName>
</protein>